<protein>
    <submittedName>
        <fullName evidence="1">Uncharacterized protein</fullName>
    </submittedName>
</protein>
<accession>A0ACC0AYB6</accession>
<comment type="caution">
    <text evidence="1">The sequence shown here is derived from an EMBL/GenBank/DDBJ whole genome shotgun (WGS) entry which is preliminary data.</text>
</comment>
<dbReference type="EMBL" id="CM044705">
    <property type="protein sequence ID" value="KAI5664433.1"/>
    <property type="molecule type" value="Genomic_DNA"/>
</dbReference>
<reference evidence="2" key="1">
    <citation type="journal article" date="2023" name="Nat. Plants">
        <title>Single-cell RNA sequencing provides a high-resolution roadmap for understanding the multicellular compartmentation of specialized metabolism.</title>
        <authorList>
            <person name="Sun S."/>
            <person name="Shen X."/>
            <person name="Li Y."/>
            <person name="Li Y."/>
            <person name="Wang S."/>
            <person name="Li R."/>
            <person name="Zhang H."/>
            <person name="Shen G."/>
            <person name="Guo B."/>
            <person name="Wei J."/>
            <person name="Xu J."/>
            <person name="St-Pierre B."/>
            <person name="Chen S."/>
            <person name="Sun C."/>
        </authorList>
    </citation>
    <scope>NUCLEOTIDE SEQUENCE [LARGE SCALE GENOMIC DNA]</scope>
</reference>
<keyword evidence="2" id="KW-1185">Reference proteome</keyword>
<organism evidence="1 2">
    <name type="scientific">Catharanthus roseus</name>
    <name type="common">Madagascar periwinkle</name>
    <name type="synonym">Vinca rosea</name>
    <dbReference type="NCBI Taxonomy" id="4058"/>
    <lineage>
        <taxon>Eukaryota</taxon>
        <taxon>Viridiplantae</taxon>
        <taxon>Streptophyta</taxon>
        <taxon>Embryophyta</taxon>
        <taxon>Tracheophyta</taxon>
        <taxon>Spermatophyta</taxon>
        <taxon>Magnoliopsida</taxon>
        <taxon>eudicotyledons</taxon>
        <taxon>Gunneridae</taxon>
        <taxon>Pentapetalae</taxon>
        <taxon>asterids</taxon>
        <taxon>lamiids</taxon>
        <taxon>Gentianales</taxon>
        <taxon>Apocynaceae</taxon>
        <taxon>Rauvolfioideae</taxon>
        <taxon>Vinceae</taxon>
        <taxon>Catharanthinae</taxon>
        <taxon>Catharanthus</taxon>
    </lineage>
</organism>
<evidence type="ECO:0000313" key="1">
    <source>
        <dbReference type="EMBL" id="KAI5664433.1"/>
    </source>
</evidence>
<dbReference type="Proteomes" id="UP001060085">
    <property type="component" value="Linkage Group LG05"/>
</dbReference>
<gene>
    <name evidence="1" type="ORF">M9H77_23756</name>
</gene>
<sequence length="101" mass="11413">MRVSSTAGKSERIKTHQHSFYIRIQRNTQCHNRAQRTRSGSQNEVSGIKFRHLVVNTSQTPYKRSITKQLHSQITSQNIRLQTLVAPTRSALGPTLVSSPS</sequence>
<evidence type="ECO:0000313" key="2">
    <source>
        <dbReference type="Proteomes" id="UP001060085"/>
    </source>
</evidence>
<proteinExistence type="predicted"/>
<name>A0ACC0AYB6_CATRO</name>